<proteinExistence type="predicted"/>
<evidence type="ECO:0000256" key="1">
    <source>
        <dbReference type="SAM" id="MobiDB-lite"/>
    </source>
</evidence>
<reference evidence="4" key="2">
    <citation type="submission" date="2019-09" db="UniProtKB">
        <authorList>
            <consortium name="WormBaseParasite"/>
        </authorList>
    </citation>
    <scope>IDENTIFICATION</scope>
</reference>
<accession>A0A3P8BD30</accession>
<evidence type="ECO:0000313" key="2">
    <source>
        <dbReference type="EMBL" id="VDP04715.1"/>
    </source>
</evidence>
<keyword evidence="3" id="KW-1185">Reference proteome</keyword>
<evidence type="ECO:0000313" key="3">
    <source>
        <dbReference type="Proteomes" id="UP000050761"/>
    </source>
</evidence>
<dbReference type="AlphaFoldDB" id="A0A183G3N3"/>
<protein>
    <submittedName>
        <fullName evidence="4">Omp85 domain-containing protein</fullName>
    </submittedName>
</protein>
<dbReference type="WBParaSite" id="HPBE_0001602901-mRNA-1">
    <property type="protein sequence ID" value="HPBE_0001602901-mRNA-1"/>
    <property type="gene ID" value="HPBE_0001602901"/>
</dbReference>
<evidence type="ECO:0000313" key="4">
    <source>
        <dbReference type="WBParaSite" id="HPBE_0001602901-mRNA-1"/>
    </source>
</evidence>
<feature type="region of interest" description="Disordered" evidence="1">
    <location>
        <begin position="61"/>
        <end position="98"/>
    </location>
</feature>
<organism evidence="3 4">
    <name type="scientific">Heligmosomoides polygyrus</name>
    <name type="common">Parasitic roundworm</name>
    <dbReference type="NCBI Taxonomy" id="6339"/>
    <lineage>
        <taxon>Eukaryota</taxon>
        <taxon>Metazoa</taxon>
        <taxon>Ecdysozoa</taxon>
        <taxon>Nematoda</taxon>
        <taxon>Chromadorea</taxon>
        <taxon>Rhabditida</taxon>
        <taxon>Rhabditina</taxon>
        <taxon>Rhabditomorpha</taxon>
        <taxon>Strongyloidea</taxon>
        <taxon>Heligmosomidae</taxon>
        <taxon>Heligmosomoides</taxon>
    </lineage>
</organism>
<reference evidence="2 3" key="1">
    <citation type="submission" date="2018-11" db="EMBL/GenBank/DDBJ databases">
        <authorList>
            <consortium name="Pathogen Informatics"/>
        </authorList>
    </citation>
    <scope>NUCLEOTIDE SEQUENCE [LARGE SCALE GENOMIC DNA]</scope>
</reference>
<name>A0A183G3N3_HELPZ</name>
<dbReference type="EMBL" id="UZAH01029182">
    <property type="protein sequence ID" value="VDP04715.1"/>
    <property type="molecule type" value="Genomic_DNA"/>
</dbReference>
<accession>A0A183G3N3</accession>
<gene>
    <name evidence="2" type="ORF">HPBE_LOCUS16026</name>
</gene>
<sequence>MSRVRHGEGVLKPRDAYDSAAYVSRVLFQLNHGRLLANYILGGLSSKFTIYSAGGASKYEWGPSAERRDSEDVLKTSSNVRRDPEDVPNTSATVHGEP</sequence>
<feature type="compositionally biased region" description="Basic and acidic residues" evidence="1">
    <location>
        <begin position="65"/>
        <end position="85"/>
    </location>
</feature>
<dbReference type="Proteomes" id="UP000050761">
    <property type="component" value="Unassembled WGS sequence"/>
</dbReference>
<feature type="compositionally biased region" description="Polar residues" evidence="1">
    <location>
        <begin position="88"/>
        <end position="98"/>
    </location>
</feature>